<organism evidence="2 3">
    <name type="scientific">Cellulophaga baltica 18</name>
    <dbReference type="NCBI Taxonomy" id="1348584"/>
    <lineage>
        <taxon>Bacteria</taxon>
        <taxon>Pseudomonadati</taxon>
        <taxon>Bacteroidota</taxon>
        <taxon>Flavobacteriia</taxon>
        <taxon>Flavobacteriales</taxon>
        <taxon>Flavobacteriaceae</taxon>
        <taxon>Cellulophaga</taxon>
    </lineage>
</organism>
<dbReference type="EMBL" id="CP009976">
    <property type="protein sequence ID" value="AIZ41335.1"/>
    <property type="molecule type" value="Genomic_DNA"/>
</dbReference>
<feature type="chain" id="PRO_5043806813" description="HmuY protein" evidence="1">
    <location>
        <begin position="23"/>
        <end position="364"/>
    </location>
</feature>
<dbReference type="PROSITE" id="PS51257">
    <property type="entry name" value="PROKAR_LIPOPROTEIN"/>
    <property type="match status" value="1"/>
</dbReference>
<dbReference type="Proteomes" id="UP000030786">
    <property type="component" value="Chromosome"/>
</dbReference>
<dbReference type="AlphaFoldDB" id="A0AAU8REP4"/>
<dbReference type="CDD" id="cd12105">
    <property type="entry name" value="HmuY"/>
    <property type="match status" value="1"/>
</dbReference>
<name>A0AAU8REP4_9FLAO</name>
<gene>
    <name evidence="2" type="ORF">M666_06970</name>
</gene>
<keyword evidence="1" id="KW-0732">Signal</keyword>
<dbReference type="RefSeq" id="WP_029447224.1">
    <property type="nucleotide sequence ID" value="NZ_CP009976.1"/>
</dbReference>
<dbReference type="KEGG" id="cbat:M666_06970"/>
<proteinExistence type="predicted"/>
<evidence type="ECO:0000313" key="3">
    <source>
        <dbReference type="Proteomes" id="UP000030786"/>
    </source>
</evidence>
<evidence type="ECO:0000313" key="2">
    <source>
        <dbReference type="EMBL" id="AIZ41335.1"/>
    </source>
</evidence>
<protein>
    <recommendedName>
        <fullName evidence="4">HmuY protein</fullName>
    </recommendedName>
</protein>
<dbReference type="InterPro" id="IPR025921">
    <property type="entry name" value="HmuY"/>
</dbReference>
<sequence length="364" mass="39732">MKHNAFTFFAALAVLLFSSCSDDDTPAAPIEIVIEGAAISPEVGGSNEPNQVYIDLSTETSTVVKRDSWDLGFYSGSEFQVTINGAIYMAVAALTTTDIDAVNSTTEEVINLQPQVAIGTFQATNAAYIDHPNGAITGTAIATIEDADENNPVYLLNLGEAIATTPATTGNVKITEGDGEGKRGWKKIRILKEGADYILQYANLEDTTHQEVTITKNSAYNFSYFSFTTETMVPVEPEATKWDLNFTVFTDIIEGFGSYGYADYVVNNTKAAVSVYMVDTAEATFTYDNFTLTDINPANFLIDQRGIGSTWRNGGGPSTLPSLKEDVFYVLRDTDDNYYKIKFLALTNEAGERGNPEFIYSLLQ</sequence>
<reference evidence="2 3" key="1">
    <citation type="journal article" date="2014" name="Environ. Microbiol.">
        <title>Contrasting genomic patterns and infection strategies of two co-existing Bacteroidetes podovirus genera.</title>
        <authorList>
            <person name="Holmfeldt K."/>
            <person name="Howard-Varona C."/>
            <person name="Solonenko N."/>
            <person name="Sullivan M.B."/>
        </authorList>
    </citation>
    <scope>NUCLEOTIDE SEQUENCE [LARGE SCALE GENOMIC DNA]</scope>
    <source>
        <strain evidence="2 3">18</strain>
    </source>
</reference>
<evidence type="ECO:0008006" key="4">
    <source>
        <dbReference type="Google" id="ProtNLM"/>
    </source>
</evidence>
<dbReference type="Pfam" id="PF14064">
    <property type="entry name" value="HmuY"/>
    <property type="match status" value="2"/>
</dbReference>
<feature type="signal peptide" evidence="1">
    <location>
        <begin position="1"/>
        <end position="22"/>
    </location>
</feature>
<dbReference type="GeneID" id="78060473"/>
<evidence type="ECO:0000256" key="1">
    <source>
        <dbReference type="SAM" id="SignalP"/>
    </source>
</evidence>
<accession>A0AAU8REP4</accession>